<comment type="caution">
    <text evidence="1">The sequence shown here is derived from an EMBL/GenBank/DDBJ whole genome shotgun (WGS) entry which is preliminary data.</text>
</comment>
<organism evidence="1 2">
    <name type="scientific">Diphasiastrum complanatum</name>
    <name type="common">Issler's clubmoss</name>
    <name type="synonym">Lycopodium complanatum</name>
    <dbReference type="NCBI Taxonomy" id="34168"/>
    <lineage>
        <taxon>Eukaryota</taxon>
        <taxon>Viridiplantae</taxon>
        <taxon>Streptophyta</taxon>
        <taxon>Embryophyta</taxon>
        <taxon>Tracheophyta</taxon>
        <taxon>Lycopodiopsida</taxon>
        <taxon>Lycopodiales</taxon>
        <taxon>Lycopodiaceae</taxon>
        <taxon>Lycopodioideae</taxon>
        <taxon>Diphasiastrum</taxon>
    </lineage>
</organism>
<reference evidence="2" key="1">
    <citation type="journal article" date="2024" name="Proc. Natl. Acad. Sci. U.S.A.">
        <title>Extraordinary preservation of gene collinearity over three hundred million years revealed in homosporous lycophytes.</title>
        <authorList>
            <person name="Li C."/>
            <person name="Wickell D."/>
            <person name="Kuo L.Y."/>
            <person name="Chen X."/>
            <person name="Nie B."/>
            <person name="Liao X."/>
            <person name="Peng D."/>
            <person name="Ji J."/>
            <person name="Jenkins J."/>
            <person name="Williams M."/>
            <person name="Shu S."/>
            <person name="Plott C."/>
            <person name="Barry K."/>
            <person name="Rajasekar S."/>
            <person name="Grimwood J."/>
            <person name="Han X."/>
            <person name="Sun S."/>
            <person name="Hou Z."/>
            <person name="He W."/>
            <person name="Dai G."/>
            <person name="Sun C."/>
            <person name="Schmutz J."/>
            <person name="Leebens-Mack J.H."/>
            <person name="Li F.W."/>
            <person name="Wang L."/>
        </authorList>
    </citation>
    <scope>NUCLEOTIDE SEQUENCE [LARGE SCALE GENOMIC DNA]</scope>
    <source>
        <strain evidence="2">cv. PW_Plant_1</strain>
    </source>
</reference>
<accession>A0ACC2C076</accession>
<gene>
    <name evidence="1" type="ORF">O6H91_12G032400</name>
</gene>
<keyword evidence="2" id="KW-1185">Reference proteome</keyword>
<dbReference type="EMBL" id="CM055103">
    <property type="protein sequence ID" value="KAJ7535416.1"/>
    <property type="molecule type" value="Genomic_DNA"/>
</dbReference>
<sequence>MASNNGNFANGEKLGTSGTSTTVPEISHTPKSGLKPGISFVIPKNKLSGALVPVSRAIGKSEVDDAKKEEETKQERRKTKWGTDLTQDPAVKRGRALALQTRAEQIAAQLESGNLDIDLNEDARSPSPPPIYDSNGQRINTWEVRKREELELERREAIGECLQLNPFYKAPAGYKPVLKEAKLYIPVKEYPGYNFIGLILGPRGNTQKRMETETGTKIAIRGKGAMKEGKVVRREGKEAEAAYEDLHVYISADSIEKVDAAVALIQPLLDPLNENQIAHKKQQLRELAEMNGTVRDLTKPCFLCGEIGHREWLCSKERLFTYQSKIICQICGDESHAAFDCSMKFSGGFQGNAFDKEYLDFMEELRDDASGGMVTGNDKMENNTPTEAESSQGDIANLERDKVDPDGPQPMLITAAGAQPMPSGWMSGEELSTATGDSQLSTEIDPNKPAENFGTLQSSFSGFPVFRHRPNFGDFVSGNMFHPGMFPPQIFHPRLGFFRGAPFVRGHPFLPPGLEFGFHPMMGPRQYGTFPIVQSPTNHSFNSSSSTPTVPSSTGQSPSLMTASFEGSGNVKMVQDQVTPVVNLPSGPAPRGIPQMRPQGTTDRPTQGLLGYEMRPQNDVNFASAPPNAGNSLSGPHKPPMDFSMQNSAHPRPWQTNVGQSQAIENNTFLQFSNQLQKVPLAPPLPVGQPPRLLQNGLPPAQPWQPPVSGQPLSSHSVRMTPAGSGRPWLNAVTPVQGNPPGFVPPVPLQAVVPVQTPNQGAYSFQGRPLLAVLSPPPPPPPQSLPPPPSAPAPAPTPAPPSTPAPTPAPAPSPSPGPFPTVIRPILPSHPPPPGPPRLPIGPPLPETPRPLAPQPPATPFPGSQLPLRSSVSPSSQPWDMGPQTSMYRLPIVLNQVSTPTMQANRGTLLASAPLSTPNTPKERPDHFSGPPRPFFHNNGPHGQVVIAEQSWQVQPPQMHGHHIPLPNVPSSQVTESSHRFNIATASIDSPWERSTVADVQRVNQPSNAAQSDKSDNQTYDPFAPTSISAPLSSPPLHMKGLLPFAGSNKEALSMHDFVPPRHPSGLGNEAQSDSKSGWSQAAVPMASIHSSTHHSSFAASHIQPTLGIHGMPSVVKDSDDEYEKLMASVGVT</sequence>
<name>A0ACC2C076_DIPCM</name>
<dbReference type="Proteomes" id="UP001162992">
    <property type="component" value="Chromosome 12"/>
</dbReference>
<evidence type="ECO:0000313" key="1">
    <source>
        <dbReference type="EMBL" id="KAJ7535416.1"/>
    </source>
</evidence>
<evidence type="ECO:0000313" key="2">
    <source>
        <dbReference type="Proteomes" id="UP001162992"/>
    </source>
</evidence>
<proteinExistence type="predicted"/>
<protein>
    <submittedName>
        <fullName evidence="1">Uncharacterized protein</fullName>
    </submittedName>
</protein>